<keyword evidence="1" id="KW-0812">Transmembrane</keyword>
<protein>
    <submittedName>
        <fullName evidence="2">Uncharacterized protein</fullName>
    </submittedName>
</protein>
<feature type="transmembrane region" description="Helical" evidence="1">
    <location>
        <begin position="105"/>
        <end position="128"/>
    </location>
</feature>
<name>A0A146LP33_LYGHE</name>
<gene>
    <name evidence="2" type="ORF">g.24172</name>
</gene>
<feature type="transmembrane region" description="Helical" evidence="1">
    <location>
        <begin position="134"/>
        <end position="160"/>
    </location>
</feature>
<organism evidence="2">
    <name type="scientific">Lygus hesperus</name>
    <name type="common">Western plant bug</name>
    <dbReference type="NCBI Taxonomy" id="30085"/>
    <lineage>
        <taxon>Eukaryota</taxon>
        <taxon>Metazoa</taxon>
        <taxon>Ecdysozoa</taxon>
        <taxon>Arthropoda</taxon>
        <taxon>Hexapoda</taxon>
        <taxon>Insecta</taxon>
        <taxon>Pterygota</taxon>
        <taxon>Neoptera</taxon>
        <taxon>Paraneoptera</taxon>
        <taxon>Hemiptera</taxon>
        <taxon>Heteroptera</taxon>
        <taxon>Panheteroptera</taxon>
        <taxon>Cimicomorpha</taxon>
        <taxon>Miridae</taxon>
        <taxon>Mirini</taxon>
        <taxon>Lygus</taxon>
    </lineage>
</organism>
<evidence type="ECO:0000313" key="2">
    <source>
        <dbReference type="EMBL" id="JAQ09683.1"/>
    </source>
</evidence>
<keyword evidence="1" id="KW-0472">Membrane</keyword>
<reference evidence="2" key="1">
    <citation type="journal article" date="2016" name="Gigascience">
        <title>De novo construction of an expanded transcriptome assembly for the western tarnished plant bug, Lygus hesperus.</title>
        <authorList>
            <person name="Tassone E.E."/>
            <person name="Geib S.M."/>
            <person name="Hall B."/>
            <person name="Fabrick J.A."/>
            <person name="Brent C.S."/>
            <person name="Hull J.J."/>
        </authorList>
    </citation>
    <scope>NUCLEOTIDE SEQUENCE</scope>
</reference>
<evidence type="ECO:0000256" key="1">
    <source>
        <dbReference type="SAM" id="Phobius"/>
    </source>
</evidence>
<dbReference type="EMBL" id="GDHC01008946">
    <property type="protein sequence ID" value="JAQ09683.1"/>
    <property type="molecule type" value="Transcribed_RNA"/>
</dbReference>
<accession>A0A146LP33</accession>
<sequence>MFIKPLESKHCWLLNRVWCVISSVEILTSLVHTRVTTTYTVWVEHRYNIKNKMLPKLYRTCVAGKQERDKAMNGVRRSNLTRMYTTTNQYNLLTRAKVCIRTMHLMIVTGFATTTTTVSLYTTLLLFVDHSTTKATIVIATVVIVVTVATTSSCYCCCIVRI</sequence>
<proteinExistence type="predicted"/>
<dbReference type="AlphaFoldDB" id="A0A146LP33"/>
<keyword evidence="1" id="KW-1133">Transmembrane helix</keyword>